<evidence type="ECO:0000256" key="1">
    <source>
        <dbReference type="SAM" id="Phobius"/>
    </source>
</evidence>
<gene>
    <name evidence="2" type="ORF">GCM10017559_09170</name>
</gene>
<keyword evidence="1" id="KW-0812">Transmembrane</keyword>
<organism evidence="2 3">
    <name type="scientific">Streptosporangium longisporum</name>
    <dbReference type="NCBI Taxonomy" id="46187"/>
    <lineage>
        <taxon>Bacteria</taxon>
        <taxon>Bacillati</taxon>
        <taxon>Actinomycetota</taxon>
        <taxon>Actinomycetes</taxon>
        <taxon>Streptosporangiales</taxon>
        <taxon>Streptosporangiaceae</taxon>
        <taxon>Streptosporangium</taxon>
    </lineage>
</organism>
<comment type="caution">
    <text evidence="2">The sequence shown here is derived from an EMBL/GenBank/DDBJ whole genome shotgun (WGS) entry which is preliminary data.</text>
</comment>
<keyword evidence="1" id="KW-0472">Membrane</keyword>
<feature type="transmembrane region" description="Helical" evidence="1">
    <location>
        <begin position="20"/>
        <end position="41"/>
    </location>
</feature>
<dbReference type="RefSeq" id="WP_344888749.1">
    <property type="nucleotide sequence ID" value="NZ_BAAAWD010000006.1"/>
</dbReference>
<dbReference type="Proteomes" id="UP001499930">
    <property type="component" value="Unassembled WGS sequence"/>
</dbReference>
<sequence length="50" mass="5078">MRQLETAILGLTAASPAPTAVVVALVAVVAVVPAVAVPAGADRPFMRRPR</sequence>
<protein>
    <submittedName>
        <fullName evidence="2">Uncharacterized protein</fullName>
    </submittedName>
</protein>
<name>A0ABN3XTY6_9ACTN</name>
<proteinExistence type="predicted"/>
<accession>A0ABN3XTY6</accession>
<keyword evidence="1" id="KW-1133">Transmembrane helix</keyword>
<keyword evidence="3" id="KW-1185">Reference proteome</keyword>
<reference evidence="2 3" key="1">
    <citation type="journal article" date="2019" name="Int. J. Syst. Evol. Microbiol.">
        <title>The Global Catalogue of Microorganisms (GCM) 10K type strain sequencing project: providing services to taxonomists for standard genome sequencing and annotation.</title>
        <authorList>
            <consortium name="The Broad Institute Genomics Platform"/>
            <consortium name="The Broad Institute Genome Sequencing Center for Infectious Disease"/>
            <person name="Wu L."/>
            <person name="Ma J."/>
        </authorList>
    </citation>
    <scope>NUCLEOTIDE SEQUENCE [LARGE SCALE GENOMIC DNA]</scope>
    <source>
        <strain evidence="2 3">JCM 3106</strain>
    </source>
</reference>
<dbReference type="EMBL" id="BAAAWD010000006">
    <property type="protein sequence ID" value="GAA2991377.1"/>
    <property type="molecule type" value="Genomic_DNA"/>
</dbReference>
<evidence type="ECO:0000313" key="2">
    <source>
        <dbReference type="EMBL" id="GAA2991377.1"/>
    </source>
</evidence>
<evidence type="ECO:0000313" key="3">
    <source>
        <dbReference type="Proteomes" id="UP001499930"/>
    </source>
</evidence>